<feature type="transmembrane region" description="Helical" evidence="1">
    <location>
        <begin position="67"/>
        <end position="90"/>
    </location>
</feature>
<organism evidence="2 3">
    <name type="scientific">Brevibacillus formosus</name>
    <dbReference type="NCBI Taxonomy" id="54913"/>
    <lineage>
        <taxon>Bacteria</taxon>
        <taxon>Bacillati</taxon>
        <taxon>Bacillota</taxon>
        <taxon>Bacilli</taxon>
        <taxon>Bacillales</taxon>
        <taxon>Paenibacillaceae</taxon>
        <taxon>Brevibacillus</taxon>
    </lineage>
</organism>
<gene>
    <name evidence="2" type="ORF">BP422_04545</name>
</gene>
<name>A0A220MD27_9BACL</name>
<proteinExistence type="predicted"/>
<accession>A0A220MD27</accession>
<evidence type="ECO:0000256" key="1">
    <source>
        <dbReference type="SAM" id="Phobius"/>
    </source>
</evidence>
<protein>
    <recommendedName>
        <fullName evidence="4">TIGR04086 family membrane protein</fullName>
    </recommendedName>
</protein>
<reference evidence="2 3" key="1">
    <citation type="submission" date="2016-11" db="EMBL/GenBank/DDBJ databases">
        <authorList>
            <person name="Jaros S."/>
            <person name="Januszkiewicz K."/>
            <person name="Wedrychowicz H."/>
        </authorList>
    </citation>
    <scope>NUCLEOTIDE SEQUENCE [LARGE SCALE GENOMIC DNA]</scope>
    <source>
        <strain evidence="2 3">NF2</strain>
    </source>
</reference>
<dbReference type="NCBIfam" id="TIGR04086">
    <property type="entry name" value="TIGR04086_membr"/>
    <property type="match status" value="1"/>
</dbReference>
<keyword evidence="1" id="KW-1133">Transmembrane helix</keyword>
<feature type="transmembrane region" description="Helical" evidence="1">
    <location>
        <begin position="96"/>
        <end position="117"/>
    </location>
</feature>
<dbReference type="Proteomes" id="UP000197781">
    <property type="component" value="Chromosome"/>
</dbReference>
<keyword evidence="1" id="KW-0812">Transmembrane</keyword>
<evidence type="ECO:0000313" key="3">
    <source>
        <dbReference type="Proteomes" id="UP000197781"/>
    </source>
</evidence>
<dbReference type="EMBL" id="CP018145">
    <property type="protein sequence ID" value="ASJ52888.1"/>
    <property type="molecule type" value="Genomic_DNA"/>
</dbReference>
<keyword evidence="1" id="KW-0472">Membrane</keyword>
<dbReference type="AlphaFoldDB" id="A0A220MD27"/>
<evidence type="ECO:0008006" key="4">
    <source>
        <dbReference type="Google" id="ProtNLM"/>
    </source>
</evidence>
<feature type="transmembrane region" description="Helical" evidence="1">
    <location>
        <begin position="12"/>
        <end position="30"/>
    </location>
</feature>
<sequence>MRSASTSVLTGLLYTTCLVLIGALLATLLLSFTSIREGTLPYFTYVINAIALLIGGFVTGRRCGGKGWYYGGLTGLTYFLLILLIGFLGFDAPMQWGTFPFLFGAFGVAALGGILGVNSANSNNKHKGGKPKVIKPRR</sequence>
<evidence type="ECO:0000313" key="2">
    <source>
        <dbReference type="EMBL" id="ASJ52888.1"/>
    </source>
</evidence>
<feature type="transmembrane region" description="Helical" evidence="1">
    <location>
        <begin position="42"/>
        <end position="60"/>
    </location>
</feature>
<dbReference type="InterPro" id="IPR023804">
    <property type="entry name" value="DUF3792_TM"/>
</dbReference>
<dbReference type="KEGG" id="bfm:BP422_04545"/>
<dbReference type="RefSeq" id="WP_088906754.1">
    <property type="nucleotide sequence ID" value="NZ_CP018145.1"/>
</dbReference>
<dbReference type="Pfam" id="PF12670">
    <property type="entry name" value="DUF3792"/>
    <property type="match status" value="1"/>
</dbReference>